<proteinExistence type="predicted"/>
<dbReference type="Proteomes" id="UP000177346">
    <property type="component" value="Unassembled WGS sequence"/>
</dbReference>
<dbReference type="EMBL" id="MFIF01000009">
    <property type="protein sequence ID" value="OGF86968.1"/>
    <property type="molecule type" value="Genomic_DNA"/>
</dbReference>
<reference evidence="2 3" key="1">
    <citation type="journal article" date="2016" name="Nat. Commun.">
        <title>Thousands of microbial genomes shed light on interconnected biogeochemical processes in an aquifer system.</title>
        <authorList>
            <person name="Anantharaman K."/>
            <person name="Brown C.T."/>
            <person name="Hug L.A."/>
            <person name="Sharon I."/>
            <person name="Castelle C.J."/>
            <person name="Probst A.J."/>
            <person name="Thomas B.C."/>
            <person name="Singh A."/>
            <person name="Wilkins M.J."/>
            <person name="Karaoz U."/>
            <person name="Brodie E.L."/>
            <person name="Williams K.H."/>
            <person name="Hubbard S.S."/>
            <person name="Banfield J.F."/>
        </authorList>
    </citation>
    <scope>NUCLEOTIDE SEQUENCE [LARGE SCALE GENOMIC DNA]</scope>
</reference>
<name>A0A1F5XGB6_9BACT</name>
<sequence>METKNENDFVGIGLIIAFVLLAAISLIGVKKTDVVSAELNGLKTKLVAAGVIDKKRSENRLNLLWAFGLANKNEILEKGPMANLRYDTGRFASTGGWIPAQGGAMDHYSRYEFIKLTDTQQKLVEKLAKNIYRPCCDNPAYFPDCNHGMAMLGLLELMASEGASEKEMYLAALKANAEWFPDAYHNIAKYLAAKGLTPDQAGPKEILSAKYSSGNGGAC</sequence>
<gene>
    <name evidence="2" type="ORF">A3B19_00855</name>
</gene>
<organism evidence="2 3">
    <name type="scientific">Candidatus Giovannonibacteria bacterium RIFCSPLOWO2_01_FULL_46_32</name>
    <dbReference type="NCBI Taxonomy" id="1798353"/>
    <lineage>
        <taxon>Bacteria</taxon>
        <taxon>Candidatus Giovannoniibacteriota</taxon>
    </lineage>
</organism>
<keyword evidence="1" id="KW-0472">Membrane</keyword>
<feature type="transmembrane region" description="Helical" evidence="1">
    <location>
        <begin position="12"/>
        <end position="29"/>
    </location>
</feature>
<comment type="caution">
    <text evidence="2">The sequence shown here is derived from an EMBL/GenBank/DDBJ whole genome shotgun (WGS) entry which is preliminary data.</text>
</comment>
<evidence type="ECO:0000313" key="2">
    <source>
        <dbReference type="EMBL" id="OGF86968.1"/>
    </source>
</evidence>
<protein>
    <submittedName>
        <fullName evidence="2">Uncharacterized protein</fullName>
    </submittedName>
</protein>
<evidence type="ECO:0000313" key="3">
    <source>
        <dbReference type="Proteomes" id="UP000177346"/>
    </source>
</evidence>
<dbReference type="AlphaFoldDB" id="A0A1F5XGB6"/>
<keyword evidence="1" id="KW-1133">Transmembrane helix</keyword>
<accession>A0A1F5XGB6</accession>
<evidence type="ECO:0000256" key="1">
    <source>
        <dbReference type="SAM" id="Phobius"/>
    </source>
</evidence>
<keyword evidence="1" id="KW-0812">Transmembrane</keyword>